<feature type="transmembrane region" description="Helical" evidence="5">
    <location>
        <begin position="289"/>
        <end position="312"/>
    </location>
</feature>
<reference evidence="8" key="1">
    <citation type="journal article" date="2019" name="Int. J. Syst. Evol. Microbiol.">
        <title>The Global Catalogue of Microorganisms (GCM) 10K type strain sequencing project: providing services to taxonomists for standard genome sequencing and annotation.</title>
        <authorList>
            <consortium name="The Broad Institute Genomics Platform"/>
            <consortium name="The Broad Institute Genome Sequencing Center for Infectious Disease"/>
            <person name="Wu L."/>
            <person name="Ma J."/>
        </authorList>
    </citation>
    <scope>NUCLEOTIDE SEQUENCE [LARGE SCALE GENOMIC DNA]</scope>
    <source>
        <strain evidence="8">JCM 17688</strain>
    </source>
</reference>
<evidence type="ECO:0000256" key="1">
    <source>
        <dbReference type="ARBA" id="ARBA00004651"/>
    </source>
</evidence>
<feature type="transmembrane region" description="Helical" evidence="5">
    <location>
        <begin position="192"/>
        <end position="210"/>
    </location>
</feature>
<dbReference type="PROSITE" id="PS50850">
    <property type="entry name" value="MFS"/>
    <property type="match status" value="1"/>
</dbReference>
<keyword evidence="8" id="KW-1185">Reference proteome</keyword>
<evidence type="ECO:0000259" key="6">
    <source>
        <dbReference type="PROSITE" id="PS50850"/>
    </source>
</evidence>
<feature type="transmembrane region" description="Helical" evidence="5">
    <location>
        <begin position="79"/>
        <end position="99"/>
    </location>
</feature>
<feature type="transmembrane region" description="Helical" evidence="5">
    <location>
        <begin position="258"/>
        <end position="283"/>
    </location>
</feature>
<evidence type="ECO:0000256" key="4">
    <source>
        <dbReference type="ARBA" id="ARBA00023136"/>
    </source>
</evidence>
<name>A0ABP8KAM2_9ACTN</name>
<dbReference type="RefSeq" id="WP_345000306.1">
    <property type="nucleotide sequence ID" value="NZ_BAABFR010000107.1"/>
</dbReference>
<feature type="transmembrane region" description="Helical" evidence="5">
    <location>
        <begin position="348"/>
        <end position="374"/>
    </location>
</feature>
<accession>A0ABP8KAM2</accession>
<dbReference type="Gene3D" id="1.20.1250.20">
    <property type="entry name" value="MFS general substrate transporter like domains"/>
    <property type="match status" value="1"/>
</dbReference>
<feature type="domain" description="Major facilitator superfamily (MFS) profile" evidence="6">
    <location>
        <begin position="6"/>
        <end position="453"/>
    </location>
</feature>
<feature type="transmembrane region" description="Helical" evidence="5">
    <location>
        <begin position="395"/>
        <end position="414"/>
    </location>
</feature>
<keyword evidence="2 5" id="KW-0812">Transmembrane</keyword>
<keyword evidence="4 5" id="KW-0472">Membrane</keyword>
<dbReference type="Proteomes" id="UP001500635">
    <property type="component" value="Unassembled WGS sequence"/>
</dbReference>
<evidence type="ECO:0000256" key="5">
    <source>
        <dbReference type="SAM" id="Phobius"/>
    </source>
</evidence>
<dbReference type="CDD" id="cd17321">
    <property type="entry name" value="MFS_MMR_MDR_like"/>
    <property type="match status" value="1"/>
</dbReference>
<dbReference type="PANTHER" id="PTHR42718">
    <property type="entry name" value="MAJOR FACILITATOR SUPERFAMILY MULTIDRUG TRANSPORTER MFSC"/>
    <property type="match status" value="1"/>
</dbReference>
<organism evidence="7 8">
    <name type="scientific">Tsukamurella soli</name>
    <dbReference type="NCBI Taxonomy" id="644556"/>
    <lineage>
        <taxon>Bacteria</taxon>
        <taxon>Bacillati</taxon>
        <taxon>Actinomycetota</taxon>
        <taxon>Actinomycetes</taxon>
        <taxon>Mycobacteriales</taxon>
        <taxon>Tsukamurellaceae</taxon>
        <taxon>Tsukamurella</taxon>
    </lineage>
</organism>
<evidence type="ECO:0000256" key="2">
    <source>
        <dbReference type="ARBA" id="ARBA00022692"/>
    </source>
</evidence>
<evidence type="ECO:0000256" key="3">
    <source>
        <dbReference type="ARBA" id="ARBA00022989"/>
    </source>
</evidence>
<feature type="transmembrane region" description="Helical" evidence="5">
    <location>
        <begin position="216"/>
        <end position="238"/>
    </location>
</feature>
<feature type="transmembrane region" description="Helical" evidence="5">
    <location>
        <begin position="7"/>
        <end position="28"/>
    </location>
</feature>
<keyword evidence="3 5" id="KW-1133">Transmembrane helix</keyword>
<proteinExistence type="predicted"/>
<dbReference type="Gene3D" id="1.20.1720.10">
    <property type="entry name" value="Multidrug resistance protein D"/>
    <property type="match status" value="1"/>
</dbReference>
<dbReference type="InterPro" id="IPR036259">
    <property type="entry name" value="MFS_trans_sf"/>
</dbReference>
<dbReference type="PANTHER" id="PTHR42718:SF49">
    <property type="entry name" value="EXPORT PROTEIN"/>
    <property type="match status" value="1"/>
</dbReference>
<protein>
    <submittedName>
        <fullName evidence="7">MFS transporter</fullName>
    </submittedName>
</protein>
<feature type="transmembrane region" description="Helical" evidence="5">
    <location>
        <begin position="158"/>
        <end position="180"/>
    </location>
</feature>
<feature type="transmembrane region" description="Helical" evidence="5">
    <location>
        <begin position="324"/>
        <end position="342"/>
    </location>
</feature>
<dbReference type="Pfam" id="PF07690">
    <property type="entry name" value="MFS_1"/>
    <property type="match status" value="1"/>
</dbReference>
<evidence type="ECO:0000313" key="8">
    <source>
        <dbReference type="Proteomes" id="UP001500635"/>
    </source>
</evidence>
<comment type="caution">
    <text evidence="7">The sequence shown here is derived from an EMBL/GenBank/DDBJ whole genome shotgun (WGS) entry which is preliminary data.</text>
</comment>
<sequence length="468" mass="46545">MNKWNPLVASCLGTFMLLIDVTIVTVALPDIAAATHSSFTTLQWVLDAYALVLGALVLGMGALADNIGHKRVYLSGTALFAAASLACGLADSGGVLVAARAVQGVGGAAMFATTIALLHATYSGRDRGVAFGVWGAVSGASAGIGVVLGGVLTQWAGWRWVFMVNLPVSVCAIALSAVAFGETTRRRVRLDVPGIATFSLTAGALIFGIIRGGEAGWGSAVTVGSLAVAALALAVFAVAESRAAQPMLPLVLLRSPRFVGSLVGALGMNFAAFSGSVLLSIWLQDVLRLSAIGTGCALLPMSVLAFVVAGGLGHRLDGAPPQRTIGLGLVIIGAGAGLLTVIDAGSRWYAAAPGLAVIGVGVGLSAPALASVALGAVPPRLSGVASGAVNTARQLGFALGVAVLGSVFAASAGSSRPATAARFADGLTTAMTVAAAVGIAAGIVGILLFRRSAPTAEQADARISSRLS</sequence>
<feature type="transmembrane region" description="Helical" evidence="5">
    <location>
        <begin position="48"/>
        <end position="67"/>
    </location>
</feature>
<comment type="subcellular location">
    <subcellularLocation>
        <location evidence="1">Cell membrane</location>
        <topology evidence="1">Multi-pass membrane protein</topology>
    </subcellularLocation>
</comment>
<feature type="transmembrane region" description="Helical" evidence="5">
    <location>
        <begin position="426"/>
        <end position="449"/>
    </location>
</feature>
<gene>
    <name evidence="7" type="ORF">GCM10023147_44670</name>
</gene>
<feature type="transmembrane region" description="Helical" evidence="5">
    <location>
        <begin position="129"/>
        <end position="152"/>
    </location>
</feature>
<feature type="transmembrane region" description="Helical" evidence="5">
    <location>
        <begin position="105"/>
        <end position="122"/>
    </location>
</feature>
<dbReference type="InterPro" id="IPR011701">
    <property type="entry name" value="MFS"/>
</dbReference>
<dbReference type="SUPFAM" id="SSF103473">
    <property type="entry name" value="MFS general substrate transporter"/>
    <property type="match status" value="1"/>
</dbReference>
<dbReference type="InterPro" id="IPR020846">
    <property type="entry name" value="MFS_dom"/>
</dbReference>
<dbReference type="EMBL" id="BAABFR010000107">
    <property type="protein sequence ID" value="GAA4403319.1"/>
    <property type="molecule type" value="Genomic_DNA"/>
</dbReference>
<evidence type="ECO:0000313" key="7">
    <source>
        <dbReference type="EMBL" id="GAA4403319.1"/>
    </source>
</evidence>
<dbReference type="PRINTS" id="PR01036">
    <property type="entry name" value="TCRTETB"/>
</dbReference>